<evidence type="ECO:0000313" key="1">
    <source>
        <dbReference type="EMBL" id="KYM96186.1"/>
    </source>
</evidence>
<name>A0A195C7P5_9HYME</name>
<reference evidence="1 2" key="1">
    <citation type="submission" date="2016-03" db="EMBL/GenBank/DDBJ databases">
        <title>Cyphomyrmex costatus WGS genome.</title>
        <authorList>
            <person name="Nygaard S."/>
            <person name="Hu H."/>
            <person name="Boomsma J."/>
            <person name="Zhang G."/>
        </authorList>
    </citation>
    <scope>NUCLEOTIDE SEQUENCE [LARGE SCALE GENOMIC DNA]</scope>
    <source>
        <strain evidence="1">MS0001</strain>
        <tissue evidence="1">Whole body</tissue>
    </source>
</reference>
<keyword evidence="2" id="KW-1185">Reference proteome</keyword>
<sequence>MPRKLYDTPCVILTRGNLDTCLQSPELLDCTVKCDGDENENDHDDDNDNDDDHGDKRSLLAGNCFEISGRAPAYVAAWCCTGNPDGVIAAEATRSFHGGYCYGPAALRCTPHSHTGPTIPYDVHIPYILIRGGFHYVGFITGGLHSRDKSELSFLLKQLPFLLHIADEADETD</sequence>
<organism evidence="1 2">
    <name type="scientific">Cyphomyrmex costatus</name>
    <dbReference type="NCBI Taxonomy" id="456900"/>
    <lineage>
        <taxon>Eukaryota</taxon>
        <taxon>Metazoa</taxon>
        <taxon>Ecdysozoa</taxon>
        <taxon>Arthropoda</taxon>
        <taxon>Hexapoda</taxon>
        <taxon>Insecta</taxon>
        <taxon>Pterygota</taxon>
        <taxon>Neoptera</taxon>
        <taxon>Endopterygota</taxon>
        <taxon>Hymenoptera</taxon>
        <taxon>Apocrita</taxon>
        <taxon>Aculeata</taxon>
        <taxon>Formicoidea</taxon>
        <taxon>Formicidae</taxon>
        <taxon>Myrmicinae</taxon>
        <taxon>Cyphomyrmex</taxon>
    </lineage>
</organism>
<dbReference type="AlphaFoldDB" id="A0A195C7P5"/>
<dbReference type="Proteomes" id="UP000078542">
    <property type="component" value="Unassembled WGS sequence"/>
</dbReference>
<dbReference type="EMBL" id="KQ978231">
    <property type="protein sequence ID" value="KYM96186.1"/>
    <property type="molecule type" value="Genomic_DNA"/>
</dbReference>
<gene>
    <name evidence="1" type="ORF">ALC62_13238</name>
</gene>
<evidence type="ECO:0000313" key="2">
    <source>
        <dbReference type="Proteomes" id="UP000078542"/>
    </source>
</evidence>
<proteinExistence type="predicted"/>
<accession>A0A195C7P5</accession>
<protein>
    <submittedName>
        <fullName evidence="1">Uncharacterized protein</fullName>
    </submittedName>
</protein>